<comment type="caution">
    <text evidence="2">The sequence shown here is derived from an EMBL/GenBank/DDBJ whole genome shotgun (WGS) entry which is preliminary data.</text>
</comment>
<evidence type="ECO:0000313" key="2">
    <source>
        <dbReference type="EMBL" id="RDU71080.1"/>
    </source>
</evidence>
<protein>
    <submittedName>
        <fullName evidence="2">Chromosome partitioning protein ParA</fullName>
    </submittedName>
</protein>
<organism evidence="2 3">
    <name type="scientific">Helicobacter anseris</name>
    <dbReference type="NCBI Taxonomy" id="375926"/>
    <lineage>
        <taxon>Bacteria</taxon>
        <taxon>Pseudomonadati</taxon>
        <taxon>Campylobacterota</taxon>
        <taxon>Epsilonproteobacteria</taxon>
        <taxon>Campylobacterales</taxon>
        <taxon>Helicobacteraceae</taxon>
        <taxon>Helicobacter</taxon>
    </lineage>
</organism>
<dbReference type="EMBL" id="NXLX01000033">
    <property type="protein sequence ID" value="RDU71080.1"/>
    <property type="molecule type" value="Genomic_DNA"/>
</dbReference>
<dbReference type="Proteomes" id="UP000256695">
    <property type="component" value="Unassembled WGS sequence"/>
</dbReference>
<accession>A0A3D8J1H7</accession>
<evidence type="ECO:0000313" key="3">
    <source>
        <dbReference type="Proteomes" id="UP000256695"/>
    </source>
</evidence>
<dbReference type="AlphaFoldDB" id="A0A3D8J1H7"/>
<dbReference type="SUPFAM" id="SSF52540">
    <property type="entry name" value="P-loop containing nucleoside triphosphate hydrolases"/>
    <property type="match status" value="1"/>
</dbReference>
<dbReference type="PIRSF" id="PIRSF009320">
    <property type="entry name" value="Nuc_binding_HP_1000"/>
    <property type="match status" value="1"/>
</dbReference>
<dbReference type="PANTHER" id="PTHR13696">
    <property type="entry name" value="P-LOOP CONTAINING NUCLEOSIDE TRIPHOSPHATE HYDROLASE"/>
    <property type="match status" value="1"/>
</dbReference>
<feature type="domain" description="CobQ/CobB/MinD/ParA nucleotide binding" evidence="1">
    <location>
        <begin position="4"/>
        <end position="122"/>
    </location>
</feature>
<dbReference type="CDD" id="cd02042">
    <property type="entry name" value="ParAB_family"/>
    <property type="match status" value="1"/>
</dbReference>
<proteinExistence type="predicted"/>
<evidence type="ECO:0000259" key="1">
    <source>
        <dbReference type="Pfam" id="PF01656"/>
    </source>
</evidence>
<gene>
    <name evidence="2" type="ORF">CQA57_07985</name>
</gene>
<name>A0A3D8J1H7_9HELI</name>
<sequence>MVFSIVNEKGGCGKTTIALNLAGALAQKGRDVFLIDADPQESASGIMEIRNSNNIDMTFTSGKMVRNAIKQIPKVKEKYDDLVIDTGGRDTMEMRMSIAYSDVAIIPIIPSQLDMDIFHHMILTACDAKVFNPVLKIVIVISKSSTNPFLEKNIDIVRKFLEEKQKDDELDFLILQNAISEREAYKNCFRNGLTICETKDKQSQKAREEFILFFNELIEATKGERNGE</sequence>
<dbReference type="Pfam" id="PF01656">
    <property type="entry name" value="CbiA"/>
    <property type="match status" value="1"/>
</dbReference>
<dbReference type="InterPro" id="IPR050678">
    <property type="entry name" value="DNA_Partitioning_ATPase"/>
</dbReference>
<keyword evidence="3" id="KW-1185">Reference proteome</keyword>
<dbReference type="PANTHER" id="PTHR13696:SF96">
    <property type="entry name" value="COBQ_COBB_MIND_PARA NUCLEOTIDE BINDING DOMAIN-CONTAINING PROTEIN"/>
    <property type="match status" value="1"/>
</dbReference>
<dbReference type="RefSeq" id="WP_115579712.1">
    <property type="nucleotide sequence ID" value="NZ_NXLX01000033.1"/>
</dbReference>
<dbReference type="InterPro" id="IPR027417">
    <property type="entry name" value="P-loop_NTPase"/>
</dbReference>
<reference evidence="2 3" key="1">
    <citation type="submission" date="2018-04" db="EMBL/GenBank/DDBJ databases">
        <title>Novel Campyloabacter and Helicobacter Species and Strains.</title>
        <authorList>
            <person name="Mannion A.J."/>
            <person name="Shen Z."/>
            <person name="Fox J.G."/>
        </authorList>
    </citation>
    <scope>NUCLEOTIDE SEQUENCE [LARGE SCALE GENOMIC DNA]</scope>
    <source>
        <strain evidence="2 3">MIT 04-9362</strain>
    </source>
</reference>
<dbReference type="InterPro" id="IPR002586">
    <property type="entry name" value="CobQ/CobB/MinD/ParA_Nub-bd_dom"/>
</dbReference>
<dbReference type="OrthoDB" id="13869at2"/>
<dbReference type="Gene3D" id="3.40.50.300">
    <property type="entry name" value="P-loop containing nucleotide triphosphate hydrolases"/>
    <property type="match status" value="1"/>
</dbReference>